<dbReference type="OrthoDB" id="6158926at2759"/>
<dbReference type="InterPro" id="IPR036179">
    <property type="entry name" value="Ig-like_dom_sf"/>
</dbReference>
<dbReference type="PANTHER" id="PTHR44170">
    <property type="entry name" value="PROTEIN SIDEKICK"/>
    <property type="match status" value="1"/>
</dbReference>
<dbReference type="InterPro" id="IPR003961">
    <property type="entry name" value="FN3_dom"/>
</dbReference>
<dbReference type="InterPro" id="IPR007110">
    <property type="entry name" value="Ig-like_dom"/>
</dbReference>
<feature type="domain" description="Ig-like" evidence="5">
    <location>
        <begin position="681"/>
        <end position="786"/>
    </location>
</feature>
<dbReference type="SMART" id="SM00409">
    <property type="entry name" value="IG"/>
    <property type="match status" value="6"/>
</dbReference>
<dbReference type="GO" id="GO:0098609">
    <property type="term" value="P:cell-cell adhesion"/>
    <property type="evidence" value="ECO:0007669"/>
    <property type="project" value="TreeGrafter"/>
</dbReference>
<comment type="caution">
    <text evidence="7">The sequence shown here is derived from an EMBL/GenBank/DDBJ whole genome shotgun (WGS) entry which is preliminary data.</text>
</comment>
<feature type="domain" description="Fibronectin type-III" evidence="6">
    <location>
        <begin position="1188"/>
        <end position="1294"/>
    </location>
</feature>
<dbReference type="SUPFAM" id="SSF49265">
    <property type="entry name" value="Fibronectin type III"/>
    <property type="match status" value="3"/>
</dbReference>
<evidence type="ECO:0000256" key="1">
    <source>
        <dbReference type="ARBA" id="ARBA00022737"/>
    </source>
</evidence>
<keyword evidence="4" id="KW-1133">Transmembrane helix</keyword>
<dbReference type="PROSITE" id="PS50853">
    <property type="entry name" value="FN3"/>
    <property type="match status" value="3"/>
</dbReference>
<gene>
    <name evidence="7" type="ORF">BOX15_Mlig006365g1</name>
</gene>
<dbReference type="InterPro" id="IPR003599">
    <property type="entry name" value="Ig_sub"/>
</dbReference>
<dbReference type="Proteomes" id="UP000215902">
    <property type="component" value="Unassembled WGS sequence"/>
</dbReference>
<keyword evidence="4" id="KW-0472">Membrane</keyword>
<dbReference type="CDD" id="cd00063">
    <property type="entry name" value="FN3"/>
    <property type="match status" value="4"/>
</dbReference>
<keyword evidence="1" id="KW-0677">Repeat</keyword>
<keyword evidence="8" id="KW-1185">Reference proteome</keyword>
<evidence type="ECO:0000313" key="8">
    <source>
        <dbReference type="Proteomes" id="UP000215902"/>
    </source>
</evidence>
<evidence type="ECO:0000259" key="5">
    <source>
        <dbReference type="PROSITE" id="PS50835"/>
    </source>
</evidence>
<dbReference type="Pfam" id="PF13927">
    <property type="entry name" value="Ig_3"/>
    <property type="match status" value="1"/>
</dbReference>
<feature type="compositionally biased region" description="Low complexity" evidence="3">
    <location>
        <begin position="2249"/>
        <end position="2260"/>
    </location>
</feature>
<evidence type="ECO:0000313" key="7">
    <source>
        <dbReference type="EMBL" id="PAA50335.1"/>
    </source>
</evidence>
<feature type="region of interest" description="Disordered" evidence="3">
    <location>
        <begin position="2249"/>
        <end position="2332"/>
    </location>
</feature>
<feature type="domain" description="Ig-like" evidence="5">
    <location>
        <begin position="1641"/>
        <end position="1722"/>
    </location>
</feature>
<keyword evidence="2" id="KW-1015">Disulfide bond</keyword>
<sequence length="2332" mass="249365">MTAAAAAAAAVGYAAVLFHRLTSLRSHCCYAAVWIAVALSANPACGIILSEHTGPIPEFSNEPPAEFLAISGGPEASNQLSCSLKSGAHSDGIQLRWFYEEYIVNSTSGQTVLASLDTPVANSTAVPFVDLGNGRLQVSQSGNGDKFLLPEVADQSGRRGHRYRVYCQAKDVRTGYVSLSRKTILRKVSNLRQCRAVLNCFSGVDGGTAVCRVQTDPVSLEAFFRVEFYRQSLPAVDPAAGDPSSLQLLRYDPHNPKYGIFPSELHIMRLTAEDTRYAYRARIILLSLSPHNAGSALAYSNLSDSSVIRLLPQGASHHGDAIRSVSNAASLVATEYSDNRHSDNISLPCFSQISGSYSWTKDGEPLLIGSDIVNSKVAYLLPGSQPGHPGSIGLKLTGRQDTGDYRCYINDGSRQLAVYRTQVRVYKQLSVRISIGTTDDLEVGGKTASKVARFEFGSEATLKCVADGWPLHRIRWFRNGRRLENGQDSGRVRMEPAEAEVAAENGWSQLTVDDFRLEDRGAYQCVAERLLETRPAPPDYAVATVAVLVGDMPPVLIATEPSIGYAPVSVAASNDALHGYYPPRVASTVGTFTCLFMAQPRPSVRAYLDGNQSLFESLSNGAMGQSSPYRLTTRVTGQEVRLVLDYAPTTLQHTGRLLIEATNERGSASCRLVLFGVSSPPKLQIRTMRRRHYAVMSKAFSLECPVLGGLNSQENYPNMTGIETYSVRWLFKPADSPTKQLVLPINHRTITGPTGYPDQLHTIDVEPSDAGQYECVVTATDEAQLDRSGTSDSVGQLKATTDVLVVRGVRPNWISDQLDLDPSISITDSCKPVNTPTGDWFAWWHKADSTADRQELNGEFVTYNPQQGGPAESLEVGLTMGQHSECYARMRARFTDAGFPNLIYSLYDRGLQRRAATLNIQKPQRGRDEGVFVCHIVSCFDHAVAKKRVTLRRDFAFKKDQPPNTQEVALGQPIFVPCAVSDTGLSSPQLVWYEGNSMKEESRVPMYNASGPARVSQFPNATLRISAVSLDDRSFLCAGFYRSVARSTTFNPVIRLPARVLPFDGEPRLEVTAGSTVSIPCRAKGELPMTFEWFAAYQAGGHSLCRVDGDCRQVGIYTEDQDLGNGNSGFGASIGLSGFGSQTLELRRANAGLSGRYTCRASNQYNIFNSRGTGGYSERSIDIVVVSPPGPVRSFQPTDAGADWATLQWEPPPRNGHKPVTAYKVVYTDEGASDPGSSIASQETVAATTAGDARSLTVRGLRPGRRLVFRISAVNSVGEGPAVSARVATLEKPPAGPVRNLRVSATPVELSPIEDAQSRDGGVKLVLNWDPPDAQLMNGRLTNYTVHYRRLELGELPADCPPGLSGDSGGGSSTSRFLLATKTPALTAVIGGGFGRDRLRTMSDYQLRVIPANAVGEGPPACAVARTLGSAPMSPPSEVRCQAEGEDRVRVTWTEPPQKSLNGRLVAYQLQYMQAADLVAQDESSAVEVEISGQQRHHVILGLSPFTNYSVSVSVSNSKGRSPLSRPASFCRTHSSAPIPPADIRAFGANSSAVALAWRQTDRPNGELLRYDLQARCDGGLSGAGNFSKLMPVAPPHRTMVLINGIQAGALCRFRVRAVNTQLIGDFGPWVLFTSTEGTQPLRVASLPSASRVARGSSLTLDCSIVGDGSHEAQWQGPPVDSSKKQVLSNGSLLIESAQSSGQYSCVTADSSDHISHSVEVFNPDLRPTPSPPQLLPGRVTLTSLEILWRLSGTQAGPAASAATWEGARLTELELRYTNLHNGETESRTLDLHPGNRSHLLDPVACGSVVEFRARVVNAFGLRSAFAGPLRMRAPGAAPSPAVSAVTGSGLVVRETALGDVVLNLTAAFLPGLGCPAERFFVYATGRGSDASIVAAVVDGDNGSGSSLRLTAGRLLSLAHNLRLPLTRQSRLRLRVVAGNAAGNSTTPALLDVALPPAPPPVAAWPSSGDGGSGGDVGTNGKIPKALLIICAVAVVAAVFAVVIGIVFARRSFFGCVNRSPKPGVTASTTAASAALNGGVGGGSSSERGDPDADSVGSVDSHGELRFYACRIRPDPAEAQNLQQAQQQQQQQPYRLPSLLQRQPQHQQNQLIGCRDELLSSAYRRHQDNGGGSSSNGHYGGSSMGDSGFAMPFTCRPSAGSTSASYYGGRGGYRGFRRQMSADSAAAHHDYQAIDYQQMSRSLLRSSKSGGGGVSGVARIGGVCADQRDGVVADSVYFTQSSSYAGQMAAAGGAPAKQPQLRPGQSSDSGSVSYRVHLRRSAGDGDGQADDESRQQLLDASRFSSGAMEAQPTSKSSNGRRDPNYEDIFTVV</sequence>
<dbReference type="PANTHER" id="PTHR44170:SF6">
    <property type="entry name" value="CONTACTIN"/>
    <property type="match status" value="1"/>
</dbReference>
<dbReference type="FunFam" id="2.60.40.10:FF:000028">
    <property type="entry name" value="Neuronal cell adhesion molecule"/>
    <property type="match status" value="1"/>
</dbReference>
<proteinExistence type="predicted"/>
<dbReference type="SMART" id="SM00060">
    <property type="entry name" value="FN3"/>
    <property type="match status" value="5"/>
</dbReference>
<evidence type="ECO:0000259" key="6">
    <source>
        <dbReference type="PROSITE" id="PS50853"/>
    </source>
</evidence>
<keyword evidence="4" id="KW-0812">Transmembrane</keyword>
<feature type="region of interest" description="Disordered" evidence="3">
    <location>
        <begin position="2038"/>
        <end position="2059"/>
    </location>
</feature>
<feature type="transmembrane region" description="Helical" evidence="4">
    <location>
        <begin position="1986"/>
        <end position="2009"/>
    </location>
</feature>
<feature type="domain" description="Fibronectin type-III" evidence="6">
    <location>
        <begin position="1435"/>
        <end position="1536"/>
    </location>
</feature>
<dbReference type="InterPro" id="IPR013783">
    <property type="entry name" value="Ig-like_fold"/>
</dbReference>
<accession>A0A267DM79</accession>
<dbReference type="PROSITE" id="PS50835">
    <property type="entry name" value="IG_LIKE"/>
    <property type="match status" value="4"/>
</dbReference>
<feature type="domain" description="Ig-like" evidence="5">
    <location>
        <begin position="1052"/>
        <end position="1182"/>
    </location>
</feature>
<dbReference type="InterPro" id="IPR003598">
    <property type="entry name" value="Ig_sub2"/>
</dbReference>
<evidence type="ECO:0000256" key="2">
    <source>
        <dbReference type="ARBA" id="ARBA00023157"/>
    </source>
</evidence>
<name>A0A267DM79_9PLAT</name>
<feature type="compositionally biased region" description="Polar residues" evidence="3">
    <location>
        <begin position="2263"/>
        <end position="2272"/>
    </location>
</feature>
<dbReference type="InterPro" id="IPR036116">
    <property type="entry name" value="FN3_sf"/>
</dbReference>
<feature type="domain" description="Ig-like" evidence="5">
    <location>
        <begin position="457"/>
        <end position="543"/>
    </location>
</feature>
<protein>
    <submittedName>
        <fullName evidence="7">Uncharacterized protein</fullName>
    </submittedName>
</protein>
<dbReference type="EMBL" id="NIVC01003665">
    <property type="protein sequence ID" value="PAA50335.1"/>
    <property type="molecule type" value="Genomic_DNA"/>
</dbReference>
<dbReference type="Gene3D" id="2.60.40.10">
    <property type="entry name" value="Immunoglobulins"/>
    <property type="match status" value="8"/>
</dbReference>
<feature type="domain" description="Fibronectin type-III" evidence="6">
    <location>
        <begin position="1540"/>
        <end position="1638"/>
    </location>
</feature>
<dbReference type="STRING" id="282301.A0A267DM79"/>
<dbReference type="SMART" id="SM00408">
    <property type="entry name" value="IGc2"/>
    <property type="match status" value="5"/>
</dbReference>
<dbReference type="Pfam" id="PF00041">
    <property type="entry name" value="fn3"/>
    <property type="match status" value="2"/>
</dbReference>
<dbReference type="GO" id="GO:0016020">
    <property type="term" value="C:membrane"/>
    <property type="evidence" value="ECO:0007669"/>
    <property type="project" value="UniProtKB-SubCell"/>
</dbReference>
<dbReference type="SUPFAM" id="SSF48726">
    <property type="entry name" value="Immunoglobulin"/>
    <property type="match status" value="4"/>
</dbReference>
<feature type="compositionally biased region" description="Polar residues" evidence="3">
    <location>
        <begin position="2295"/>
        <end position="2304"/>
    </location>
</feature>
<reference evidence="7 8" key="1">
    <citation type="submission" date="2017-06" db="EMBL/GenBank/DDBJ databases">
        <title>A platform for efficient transgenesis in Macrostomum lignano, a flatworm model organism for stem cell research.</title>
        <authorList>
            <person name="Berezikov E."/>
        </authorList>
    </citation>
    <scope>NUCLEOTIDE SEQUENCE [LARGE SCALE GENOMIC DNA]</scope>
    <source>
        <strain evidence="7">DV1</strain>
        <tissue evidence="7">Whole organism</tissue>
    </source>
</reference>
<evidence type="ECO:0000256" key="3">
    <source>
        <dbReference type="SAM" id="MobiDB-lite"/>
    </source>
</evidence>
<dbReference type="CDD" id="cd00096">
    <property type="entry name" value="Ig"/>
    <property type="match status" value="1"/>
</dbReference>
<evidence type="ECO:0000256" key="4">
    <source>
        <dbReference type="SAM" id="Phobius"/>
    </source>
</evidence>
<organism evidence="7 8">
    <name type="scientific">Macrostomum lignano</name>
    <dbReference type="NCBI Taxonomy" id="282301"/>
    <lineage>
        <taxon>Eukaryota</taxon>
        <taxon>Metazoa</taxon>
        <taxon>Spiralia</taxon>
        <taxon>Lophotrochozoa</taxon>
        <taxon>Platyhelminthes</taxon>
        <taxon>Rhabditophora</taxon>
        <taxon>Macrostomorpha</taxon>
        <taxon>Macrostomida</taxon>
        <taxon>Macrostomidae</taxon>
        <taxon>Macrostomum</taxon>
    </lineage>
</organism>